<feature type="domain" description="UVR" evidence="2">
    <location>
        <begin position="131"/>
        <end position="166"/>
    </location>
</feature>
<evidence type="ECO:0000313" key="3">
    <source>
        <dbReference type="EMBL" id="SVD79670.1"/>
    </source>
</evidence>
<dbReference type="PROSITE" id="PS50151">
    <property type="entry name" value="UVR"/>
    <property type="match status" value="1"/>
</dbReference>
<dbReference type="InterPro" id="IPR025542">
    <property type="entry name" value="YacH"/>
</dbReference>
<dbReference type="Pfam" id="PF02151">
    <property type="entry name" value="UVR"/>
    <property type="match status" value="1"/>
</dbReference>
<evidence type="ECO:0000256" key="1">
    <source>
        <dbReference type="SAM" id="MobiDB-lite"/>
    </source>
</evidence>
<sequence length="169" mass="18006">AGDEKHTLHLCQTCAAKEADQVRESGSAKSPEPAADQHDSPPQPSVGVVGDAVKKVNVVVGHLSPTGAKGGTRCPQCGTSYKEFRKQGRFGCATCYEAFAPHLVKLFKSIHGAQVHTGKGPARQAQPQDSGEELSQLKQKLREAVAEEAYERAAALRDRISSTEAEEGE</sequence>
<dbReference type="PANTHER" id="PTHR38430">
    <property type="entry name" value="PROTEIN-ARGININE KINASE ACTIVATOR PROTEIN"/>
    <property type="match status" value="1"/>
</dbReference>
<dbReference type="GO" id="GO:0050897">
    <property type="term" value="F:cobalt ion binding"/>
    <property type="evidence" value="ECO:0007669"/>
    <property type="project" value="TreeGrafter"/>
</dbReference>
<proteinExistence type="predicted"/>
<dbReference type="InterPro" id="IPR001943">
    <property type="entry name" value="UVR_dom"/>
</dbReference>
<feature type="non-terminal residue" evidence="3">
    <location>
        <position position="1"/>
    </location>
</feature>
<dbReference type="EMBL" id="UINC01173852">
    <property type="protein sequence ID" value="SVD79670.1"/>
    <property type="molecule type" value="Genomic_DNA"/>
</dbReference>
<dbReference type="PIRSF" id="PIRSF015034">
    <property type="entry name" value="YacH"/>
    <property type="match status" value="1"/>
</dbReference>
<reference evidence="3" key="1">
    <citation type="submission" date="2018-05" db="EMBL/GenBank/DDBJ databases">
        <authorList>
            <person name="Lanie J.A."/>
            <person name="Ng W.-L."/>
            <person name="Kazmierczak K.M."/>
            <person name="Andrzejewski T.M."/>
            <person name="Davidsen T.M."/>
            <person name="Wayne K.J."/>
            <person name="Tettelin H."/>
            <person name="Glass J.I."/>
            <person name="Rusch D."/>
            <person name="Podicherti R."/>
            <person name="Tsui H.-C.T."/>
            <person name="Winkler M.E."/>
        </authorList>
    </citation>
    <scope>NUCLEOTIDE SEQUENCE</scope>
</reference>
<dbReference type="Gene3D" id="4.10.860.10">
    <property type="entry name" value="UVR domain"/>
    <property type="match status" value="1"/>
</dbReference>
<feature type="region of interest" description="Disordered" evidence="1">
    <location>
        <begin position="18"/>
        <end position="49"/>
    </location>
</feature>
<name>A0A382Y966_9ZZZZ</name>
<dbReference type="GO" id="GO:0008270">
    <property type="term" value="F:zinc ion binding"/>
    <property type="evidence" value="ECO:0007669"/>
    <property type="project" value="TreeGrafter"/>
</dbReference>
<organism evidence="3">
    <name type="scientific">marine metagenome</name>
    <dbReference type="NCBI Taxonomy" id="408172"/>
    <lineage>
        <taxon>unclassified sequences</taxon>
        <taxon>metagenomes</taxon>
        <taxon>ecological metagenomes</taxon>
    </lineage>
</organism>
<dbReference type="SUPFAM" id="SSF46600">
    <property type="entry name" value="C-terminal UvrC-binding domain of UvrB"/>
    <property type="match status" value="1"/>
</dbReference>
<dbReference type="GO" id="GO:0046870">
    <property type="term" value="F:cadmium ion binding"/>
    <property type="evidence" value="ECO:0007669"/>
    <property type="project" value="TreeGrafter"/>
</dbReference>
<dbReference type="GO" id="GO:0005507">
    <property type="term" value="F:copper ion binding"/>
    <property type="evidence" value="ECO:0007669"/>
    <property type="project" value="TreeGrafter"/>
</dbReference>
<dbReference type="GO" id="GO:1990170">
    <property type="term" value="P:stress response to cadmium ion"/>
    <property type="evidence" value="ECO:0007669"/>
    <property type="project" value="TreeGrafter"/>
</dbReference>
<evidence type="ECO:0000259" key="2">
    <source>
        <dbReference type="PROSITE" id="PS50151"/>
    </source>
</evidence>
<dbReference type="GO" id="GO:1990169">
    <property type="term" value="P:stress response to copper ion"/>
    <property type="evidence" value="ECO:0007669"/>
    <property type="project" value="TreeGrafter"/>
</dbReference>
<dbReference type="PANTHER" id="PTHR38430:SF1">
    <property type="entry name" value="PROTEIN-ARGININE KINASE ACTIVATOR PROTEIN"/>
    <property type="match status" value="1"/>
</dbReference>
<protein>
    <recommendedName>
        <fullName evidence="2">UVR domain-containing protein</fullName>
    </recommendedName>
</protein>
<dbReference type="AlphaFoldDB" id="A0A382Y966"/>
<accession>A0A382Y966</accession>
<feature type="region of interest" description="Disordered" evidence="1">
    <location>
        <begin position="117"/>
        <end position="140"/>
    </location>
</feature>
<dbReference type="InterPro" id="IPR036876">
    <property type="entry name" value="UVR_dom_sf"/>
</dbReference>
<gene>
    <name evidence="3" type="ORF">METZ01_LOCUS432524</name>
</gene>